<name>A0A0H1BWH2_9EURO</name>
<dbReference type="EMBL" id="LDEV01000360">
    <property type="protein sequence ID" value="KLJ13406.1"/>
    <property type="molecule type" value="Genomic_DNA"/>
</dbReference>
<organism evidence="2 3">
    <name type="scientific">Blastomyces silverae</name>
    <dbReference type="NCBI Taxonomy" id="2060906"/>
    <lineage>
        <taxon>Eukaryota</taxon>
        <taxon>Fungi</taxon>
        <taxon>Dikarya</taxon>
        <taxon>Ascomycota</taxon>
        <taxon>Pezizomycotina</taxon>
        <taxon>Eurotiomycetes</taxon>
        <taxon>Eurotiomycetidae</taxon>
        <taxon>Onygenales</taxon>
        <taxon>Ajellomycetaceae</taxon>
        <taxon>Blastomyces</taxon>
    </lineage>
</organism>
<dbReference type="STRING" id="2060906.A0A0H1BWH2"/>
<feature type="compositionally biased region" description="Acidic residues" evidence="1">
    <location>
        <begin position="458"/>
        <end position="478"/>
    </location>
</feature>
<dbReference type="Proteomes" id="UP000053573">
    <property type="component" value="Unassembled WGS sequence"/>
</dbReference>
<gene>
    <name evidence="2" type="ORF">EMPG_11658</name>
</gene>
<comment type="caution">
    <text evidence="2">The sequence shown here is derived from an EMBL/GenBank/DDBJ whole genome shotgun (WGS) entry which is preliminary data.</text>
</comment>
<evidence type="ECO:0000313" key="2">
    <source>
        <dbReference type="EMBL" id="KLJ13406.1"/>
    </source>
</evidence>
<reference evidence="3" key="1">
    <citation type="journal article" date="2015" name="PLoS Genet.">
        <title>The dynamic genome and transcriptome of the human fungal pathogen Blastomyces and close relative Emmonsia.</title>
        <authorList>
            <person name="Munoz J.F."/>
            <person name="Gauthier G.M."/>
            <person name="Desjardins C.A."/>
            <person name="Gallo J.E."/>
            <person name="Holder J."/>
            <person name="Sullivan T.D."/>
            <person name="Marty A.J."/>
            <person name="Carmen J.C."/>
            <person name="Chen Z."/>
            <person name="Ding L."/>
            <person name="Gujja S."/>
            <person name="Magrini V."/>
            <person name="Misas E."/>
            <person name="Mitreva M."/>
            <person name="Priest M."/>
            <person name="Saif S."/>
            <person name="Whiston E.A."/>
            <person name="Young S."/>
            <person name="Zeng Q."/>
            <person name="Goldman W.E."/>
            <person name="Mardis E.R."/>
            <person name="Taylor J.W."/>
            <person name="McEwen J.G."/>
            <person name="Clay O.K."/>
            <person name="Klein B.S."/>
            <person name="Cuomo C.A."/>
        </authorList>
    </citation>
    <scope>NUCLEOTIDE SEQUENCE [LARGE SCALE GENOMIC DNA]</scope>
    <source>
        <strain evidence="3">UAMH 139</strain>
    </source>
</reference>
<evidence type="ECO:0000313" key="3">
    <source>
        <dbReference type="Proteomes" id="UP000053573"/>
    </source>
</evidence>
<sequence>MATPRKSLNWEGLRDRNEMGAKSAASGMTRTWQSARVLQQRGGYKKGTDRFSTRRWVKVKAQPPLDQPSGTLVASIAVDTSANVGTQSPKITGTELVGSYNWLDRKIPTILVLKFISGAPPKWTPLRGGVQLKGDAGDYFREPNAARWPKYPIEPAIRAVFDRNSKFDGKTINIVTCAGIMGCLFKFASSAEWEFQCFAHLVGDTLFLVRKERTPKELIQGVHGYGHTFPEAYTSWDKGVKGSATNQRIIRYEFGGLTFLVRFEADGYLGGMIGTEAKTQEKKTPTSPKGLSDLDILSQNTESVTIGKMAPGNTATLELQHAGFEVPQSAIFDVKTRIRRKRISMNECLPRLWARQIPNFVIGYHDDGFFNRDHILVMPMKEEIDAWEKENEKVLLRLTKVFESLIKSVKESEVKNLLVHRAKDGPLELWETEESRRPAMPRALEARWKGCDGVIANDSDDEDDDDHDDDDGNEYLLF</sequence>
<keyword evidence="3" id="KW-1185">Reference proteome</keyword>
<dbReference type="PANTHER" id="PTHR35179">
    <property type="entry name" value="PROTEIN CBG02620"/>
    <property type="match status" value="1"/>
</dbReference>
<protein>
    <recommendedName>
        <fullName evidence="4">Geranylgeranyl pyrophosphate synthetase</fullName>
    </recommendedName>
</protein>
<accession>A0A0H1BWH2</accession>
<evidence type="ECO:0000256" key="1">
    <source>
        <dbReference type="SAM" id="MobiDB-lite"/>
    </source>
</evidence>
<feature type="region of interest" description="Disordered" evidence="1">
    <location>
        <begin position="1"/>
        <end position="26"/>
    </location>
</feature>
<dbReference type="OrthoDB" id="5393654at2759"/>
<proteinExistence type="predicted"/>
<dbReference type="PANTHER" id="PTHR35179:SF2">
    <property type="entry name" value="START DOMAIN-CONTAINING PROTEIN"/>
    <property type="match status" value="1"/>
</dbReference>
<dbReference type="AlphaFoldDB" id="A0A0H1BWH2"/>
<feature type="region of interest" description="Disordered" evidence="1">
    <location>
        <begin position="453"/>
        <end position="478"/>
    </location>
</feature>
<evidence type="ECO:0008006" key="4">
    <source>
        <dbReference type="Google" id="ProtNLM"/>
    </source>
</evidence>